<dbReference type="PANTHER" id="PTHR22957">
    <property type="entry name" value="TBC1 DOMAIN FAMILY MEMBER GTPASE-ACTIVATING PROTEIN"/>
    <property type="match status" value="1"/>
</dbReference>
<accession>A0A8C2QX46</accession>
<name>A0A8C2QX46_CAPHI</name>
<dbReference type="GO" id="GO:0005096">
    <property type="term" value="F:GTPase activator activity"/>
    <property type="evidence" value="ECO:0007669"/>
    <property type="project" value="UniProtKB-KW"/>
</dbReference>
<dbReference type="InterPro" id="IPR000195">
    <property type="entry name" value="Rab-GAP-TBC_dom"/>
</dbReference>
<dbReference type="AlphaFoldDB" id="A0A8C2QX46"/>
<dbReference type="Gene3D" id="1.10.472.80">
    <property type="entry name" value="Ypt/Rab-GAP domain of gyp1p, domain 3"/>
    <property type="match status" value="1"/>
</dbReference>
<dbReference type="PROSITE" id="PS50086">
    <property type="entry name" value="TBC_RABGAP"/>
    <property type="match status" value="1"/>
</dbReference>
<dbReference type="PANTHER" id="PTHR22957:SF489">
    <property type="entry name" value="TBC1 DOMAIN FAMILY MEMBER 21"/>
    <property type="match status" value="1"/>
</dbReference>
<protein>
    <recommendedName>
        <fullName evidence="3">Rab-GAP TBC domain-containing protein</fullName>
    </recommendedName>
</protein>
<evidence type="ECO:0000256" key="1">
    <source>
        <dbReference type="ARBA" id="ARBA00022468"/>
    </source>
</evidence>
<dbReference type="Ensembl" id="ENSCHIT00010020302.1">
    <property type="protein sequence ID" value="ENSCHIP00010014428.1"/>
    <property type="gene ID" value="ENSCHIG00010010548.1"/>
</dbReference>
<dbReference type="SUPFAM" id="SSF47923">
    <property type="entry name" value="Ypt/Rab-GAP domain of gyp1p"/>
    <property type="match status" value="2"/>
</dbReference>
<feature type="compositionally biased region" description="Polar residues" evidence="2">
    <location>
        <begin position="258"/>
        <end position="275"/>
    </location>
</feature>
<reference evidence="4" key="2">
    <citation type="submission" date="2025-08" db="UniProtKB">
        <authorList>
            <consortium name="Ensembl"/>
        </authorList>
    </citation>
    <scope>IDENTIFICATION</scope>
</reference>
<evidence type="ECO:0000313" key="4">
    <source>
        <dbReference type="Ensembl" id="ENSCHIP00010014428.1"/>
    </source>
</evidence>
<sequence>MTTLSPENSLSARQSASFILVKRKPPIDKTEWDSFFDENGHLAKSRDFICVNILERGLHPTVRTEAWKFLTGYYSWQSSQDERLTVDSTRRKNYEALCQMYQKIQPLLENLHRNFIETRNNIKYQQGFHEMVMIFQGSLLPTHLSQEHSCVINIGVGKNLDMLNTLIDFLDPVFAEHLKGKGAGAVPSLFPWFCLCFQRAFKTFDDVWRLWEVLLTGKPCRNFQVLVAYSMLQMVRPQVLQESMTGDDILLVRASSSQAQPSPTGSRSPLTQTQGPWLPLGNTGETDILQTLCQVLG</sequence>
<evidence type="ECO:0000256" key="2">
    <source>
        <dbReference type="SAM" id="MobiDB-lite"/>
    </source>
</evidence>
<feature type="region of interest" description="Disordered" evidence="2">
    <location>
        <begin position="258"/>
        <end position="283"/>
    </location>
</feature>
<proteinExistence type="predicted"/>
<organism evidence="4">
    <name type="scientific">Capra hircus</name>
    <name type="common">Goat</name>
    <dbReference type="NCBI Taxonomy" id="9925"/>
    <lineage>
        <taxon>Eukaryota</taxon>
        <taxon>Metazoa</taxon>
        <taxon>Chordata</taxon>
        <taxon>Craniata</taxon>
        <taxon>Vertebrata</taxon>
        <taxon>Euteleostomi</taxon>
        <taxon>Mammalia</taxon>
        <taxon>Eutheria</taxon>
        <taxon>Laurasiatheria</taxon>
        <taxon>Artiodactyla</taxon>
        <taxon>Ruminantia</taxon>
        <taxon>Pecora</taxon>
        <taxon>Bovidae</taxon>
        <taxon>Caprinae</taxon>
        <taxon>Capra</taxon>
    </lineage>
</organism>
<feature type="domain" description="Rab-GAP TBC" evidence="3">
    <location>
        <begin position="57"/>
        <end position="218"/>
    </location>
</feature>
<reference evidence="4" key="1">
    <citation type="submission" date="2019-03" db="EMBL/GenBank/DDBJ databases">
        <title>Genome sequencing and reference-guided assembly of Black Bengal Goat (Capra hircus).</title>
        <authorList>
            <person name="Siddiki A.Z."/>
            <person name="Baten A."/>
            <person name="Billah M."/>
            <person name="Alam M.A.U."/>
            <person name="Shawrob K.S.M."/>
            <person name="Saha S."/>
            <person name="Chowdhury M."/>
            <person name="Rahman A.H."/>
            <person name="Stear M."/>
            <person name="Miah G."/>
            <person name="Das G.B."/>
            <person name="Hossain M.M."/>
            <person name="Kumkum M."/>
            <person name="Islam M.S."/>
            <person name="Mollah A.M."/>
            <person name="Ahsan A."/>
            <person name="Tusar F."/>
            <person name="Khan M.K.I."/>
        </authorList>
    </citation>
    <scope>NUCLEOTIDE SEQUENCE [LARGE SCALE GENOMIC DNA]</scope>
</reference>
<keyword evidence="1" id="KW-0343">GTPase activation</keyword>
<dbReference type="InterPro" id="IPR035969">
    <property type="entry name" value="Rab-GAP_TBC_sf"/>
</dbReference>
<dbReference type="Pfam" id="PF00566">
    <property type="entry name" value="RabGAP-TBC"/>
    <property type="match status" value="1"/>
</dbReference>
<evidence type="ECO:0000259" key="3">
    <source>
        <dbReference type="PROSITE" id="PS50086"/>
    </source>
</evidence>